<keyword evidence="2" id="KW-1133">Transmembrane helix</keyword>
<dbReference type="GeneID" id="66061833"/>
<keyword evidence="4" id="KW-1185">Reference proteome</keyword>
<sequence length="159" mass="17173">MPAPLRRQAQQPGRAGCRQPTHGSVNRALVPPSWTLGSTRAGTQGPTDSSVKGASESRPARPAATTCGICSVRDLLRHGRPAQPATAGVYVSRRHRRLGSRVIAPFCSAQLLLMAVAGMADWLATRVFGRDRWRRVQLPGKARLGMDGFGWPRRITNGV</sequence>
<dbReference type="EMBL" id="CP072753">
    <property type="protein sequence ID" value="QUC16814.1"/>
    <property type="molecule type" value="Genomic_DNA"/>
</dbReference>
<gene>
    <name evidence="3" type="ORF">UV8b_01055</name>
</gene>
<feature type="transmembrane region" description="Helical" evidence="2">
    <location>
        <begin position="102"/>
        <end position="124"/>
    </location>
</feature>
<protein>
    <submittedName>
        <fullName evidence="3">Uncharacterized protein</fullName>
    </submittedName>
</protein>
<keyword evidence="2" id="KW-0812">Transmembrane</keyword>
<organism evidence="3 4">
    <name type="scientific">Ustilaginoidea virens</name>
    <name type="common">Rice false smut fungus</name>
    <name type="synonym">Villosiclava virens</name>
    <dbReference type="NCBI Taxonomy" id="1159556"/>
    <lineage>
        <taxon>Eukaryota</taxon>
        <taxon>Fungi</taxon>
        <taxon>Dikarya</taxon>
        <taxon>Ascomycota</taxon>
        <taxon>Pezizomycotina</taxon>
        <taxon>Sordariomycetes</taxon>
        <taxon>Hypocreomycetidae</taxon>
        <taxon>Hypocreales</taxon>
        <taxon>Clavicipitaceae</taxon>
        <taxon>Ustilaginoidea</taxon>
    </lineage>
</organism>
<evidence type="ECO:0000313" key="4">
    <source>
        <dbReference type="Proteomes" id="UP000027002"/>
    </source>
</evidence>
<proteinExistence type="predicted"/>
<dbReference type="Proteomes" id="UP000027002">
    <property type="component" value="Chromosome 1"/>
</dbReference>
<dbReference type="KEGG" id="uvi:66061833"/>
<evidence type="ECO:0000256" key="1">
    <source>
        <dbReference type="SAM" id="MobiDB-lite"/>
    </source>
</evidence>
<name>A0A8E5HKT5_USTVR</name>
<feature type="compositionally biased region" description="Polar residues" evidence="1">
    <location>
        <begin position="35"/>
        <end position="52"/>
    </location>
</feature>
<keyword evidence="2" id="KW-0472">Membrane</keyword>
<feature type="region of interest" description="Disordered" evidence="1">
    <location>
        <begin position="1"/>
        <end position="64"/>
    </location>
</feature>
<dbReference type="AlphaFoldDB" id="A0A8E5HKT5"/>
<dbReference type="RefSeq" id="XP_042994487.1">
    <property type="nucleotide sequence ID" value="XM_043138553.1"/>
</dbReference>
<reference evidence="3" key="1">
    <citation type="submission" date="2020-03" db="EMBL/GenBank/DDBJ databases">
        <title>A mixture of massive structural variations and highly conserved coding sequences in Ustilaginoidea virens genome.</title>
        <authorList>
            <person name="Zhang K."/>
            <person name="Zhao Z."/>
            <person name="Zhang Z."/>
            <person name="Li Y."/>
            <person name="Hsiang T."/>
            <person name="Sun W."/>
        </authorList>
    </citation>
    <scope>NUCLEOTIDE SEQUENCE</scope>
    <source>
        <strain evidence="3">UV-8b</strain>
    </source>
</reference>
<evidence type="ECO:0000313" key="3">
    <source>
        <dbReference type="EMBL" id="QUC16814.1"/>
    </source>
</evidence>
<accession>A0A8E5HKT5</accession>
<evidence type="ECO:0000256" key="2">
    <source>
        <dbReference type="SAM" id="Phobius"/>
    </source>
</evidence>